<protein>
    <submittedName>
        <fullName evidence="1">Uncharacterized protein</fullName>
    </submittedName>
</protein>
<comment type="caution">
    <text evidence="1">The sequence shown here is derived from an EMBL/GenBank/DDBJ whole genome shotgun (WGS) entry which is preliminary data.</text>
</comment>
<dbReference type="Proteomes" id="UP000475862">
    <property type="component" value="Unassembled WGS sequence"/>
</dbReference>
<accession>A0A6G0TBK4</accession>
<evidence type="ECO:0000313" key="2">
    <source>
        <dbReference type="Proteomes" id="UP000475862"/>
    </source>
</evidence>
<name>A0A6G0TBK4_APHGL</name>
<dbReference type="AlphaFoldDB" id="A0A6G0TBK4"/>
<sequence length="199" mass="22657">MSTFKKNPRNGFYSSSKLHNMVLGFSKALQSIISKLGADVSPWNFFMNINNTVFRVEVNNIEVLSLSNNRFILDSKRSDECIDSTIIAILVDIMLQFQTSGVVSDGKVNILVINYTITMVYACVVHGCFNRQSIAGEVQSPRKFFCFFMLLNVGGSYRLDLKKNTIQLKSVMQNQCKIFVQSTLVELHHRMRLLPIIKM</sequence>
<dbReference type="EMBL" id="VYZN01000048">
    <property type="protein sequence ID" value="KAE9528638.1"/>
    <property type="molecule type" value="Genomic_DNA"/>
</dbReference>
<keyword evidence="2" id="KW-1185">Reference proteome</keyword>
<evidence type="ECO:0000313" key="1">
    <source>
        <dbReference type="EMBL" id="KAE9528638.1"/>
    </source>
</evidence>
<proteinExistence type="predicted"/>
<organism evidence="1 2">
    <name type="scientific">Aphis glycines</name>
    <name type="common">Soybean aphid</name>
    <dbReference type="NCBI Taxonomy" id="307491"/>
    <lineage>
        <taxon>Eukaryota</taxon>
        <taxon>Metazoa</taxon>
        <taxon>Ecdysozoa</taxon>
        <taxon>Arthropoda</taxon>
        <taxon>Hexapoda</taxon>
        <taxon>Insecta</taxon>
        <taxon>Pterygota</taxon>
        <taxon>Neoptera</taxon>
        <taxon>Paraneoptera</taxon>
        <taxon>Hemiptera</taxon>
        <taxon>Sternorrhyncha</taxon>
        <taxon>Aphidomorpha</taxon>
        <taxon>Aphidoidea</taxon>
        <taxon>Aphididae</taxon>
        <taxon>Aphidini</taxon>
        <taxon>Aphis</taxon>
        <taxon>Aphis</taxon>
    </lineage>
</organism>
<dbReference type="OrthoDB" id="10617877at2759"/>
<reference evidence="1 2" key="1">
    <citation type="submission" date="2019-08" db="EMBL/GenBank/DDBJ databases">
        <title>The genome of the soybean aphid Biotype 1, its phylome, world population structure and adaptation to the North American continent.</title>
        <authorList>
            <person name="Giordano R."/>
            <person name="Donthu R.K."/>
            <person name="Hernandez A.G."/>
            <person name="Wright C.L."/>
            <person name="Zimin A.V."/>
        </authorList>
    </citation>
    <scope>NUCLEOTIDE SEQUENCE [LARGE SCALE GENOMIC DNA]</scope>
    <source>
        <tissue evidence="1">Whole aphids</tissue>
    </source>
</reference>
<gene>
    <name evidence="1" type="ORF">AGLY_012213</name>
</gene>